<name>A0ABY2ASJ4_9GAMM</name>
<comment type="caution">
    <text evidence="2">The sequence shown here is derived from an EMBL/GenBank/DDBJ whole genome shotgun (WGS) entry which is preliminary data.</text>
</comment>
<dbReference type="InterPro" id="IPR010093">
    <property type="entry name" value="SinI_DNA-bd"/>
</dbReference>
<dbReference type="NCBIfam" id="TIGR01764">
    <property type="entry name" value="excise"/>
    <property type="match status" value="1"/>
</dbReference>
<reference evidence="2 3" key="1">
    <citation type="submission" date="2019-02" db="EMBL/GenBank/DDBJ databases">
        <title>Corallincola luteus sp. nov., a marine bacterium isolated from surface sediment of Bohai Sea in China.</title>
        <authorList>
            <person name="Ren Q."/>
        </authorList>
    </citation>
    <scope>NUCLEOTIDE SEQUENCE [LARGE SCALE GENOMIC DNA]</scope>
    <source>
        <strain evidence="2 3">DASS28</strain>
    </source>
</reference>
<keyword evidence="2" id="KW-0238">DNA-binding</keyword>
<evidence type="ECO:0000313" key="2">
    <source>
        <dbReference type="EMBL" id="TCI05032.1"/>
    </source>
</evidence>
<organism evidence="2 3">
    <name type="scientific">Corallincola luteus</name>
    <dbReference type="NCBI Taxonomy" id="1775177"/>
    <lineage>
        <taxon>Bacteria</taxon>
        <taxon>Pseudomonadati</taxon>
        <taxon>Pseudomonadota</taxon>
        <taxon>Gammaproteobacteria</taxon>
        <taxon>Alteromonadales</taxon>
        <taxon>Psychromonadaceae</taxon>
        <taxon>Corallincola</taxon>
    </lineage>
</organism>
<protein>
    <submittedName>
        <fullName evidence="2">DNA-binding protein</fullName>
    </submittedName>
</protein>
<evidence type="ECO:0000259" key="1">
    <source>
        <dbReference type="Pfam" id="PF12728"/>
    </source>
</evidence>
<dbReference type="InterPro" id="IPR041657">
    <property type="entry name" value="HTH_17"/>
</dbReference>
<accession>A0ABY2ASJ4</accession>
<evidence type="ECO:0000313" key="3">
    <source>
        <dbReference type="Proteomes" id="UP000292554"/>
    </source>
</evidence>
<dbReference type="RefSeq" id="WP_131414335.1">
    <property type="nucleotide sequence ID" value="NZ_SJXE01000001.1"/>
</dbReference>
<proteinExistence type="predicted"/>
<keyword evidence="3" id="KW-1185">Reference proteome</keyword>
<sequence length="82" mass="9427">MSEQTSVKPDMSVIQVAERMQVARAVVYDLIHAGRLKAYRTNGKRGYLRIEESALNEFRKQNIVTPKGKRSKKDMLDEVFAQ</sequence>
<feature type="domain" description="Helix-turn-helix" evidence="1">
    <location>
        <begin position="11"/>
        <end position="62"/>
    </location>
</feature>
<dbReference type="EMBL" id="SJXE01000001">
    <property type="protein sequence ID" value="TCI05032.1"/>
    <property type="molecule type" value="Genomic_DNA"/>
</dbReference>
<dbReference type="GO" id="GO:0003677">
    <property type="term" value="F:DNA binding"/>
    <property type="evidence" value="ECO:0007669"/>
    <property type="project" value="UniProtKB-KW"/>
</dbReference>
<gene>
    <name evidence="2" type="ORF">EZV61_03445</name>
</gene>
<dbReference type="Proteomes" id="UP000292554">
    <property type="component" value="Unassembled WGS sequence"/>
</dbReference>
<dbReference type="Pfam" id="PF12728">
    <property type="entry name" value="HTH_17"/>
    <property type="match status" value="1"/>
</dbReference>